<dbReference type="PROSITE" id="PS50011">
    <property type="entry name" value="PROTEIN_KINASE_DOM"/>
    <property type="match status" value="1"/>
</dbReference>
<keyword evidence="8" id="KW-1185">Reference proteome</keyword>
<organism evidence="7 8">
    <name type="scientific">Mya arenaria</name>
    <name type="common">Soft-shell clam</name>
    <dbReference type="NCBI Taxonomy" id="6604"/>
    <lineage>
        <taxon>Eukaryota</taxon>
        <taxon>Metazoa</taxon>
        <taxon>Spiralia</taxon>
        <taxon>Lophotrochozoa</taxon>
        <taxon>Mollusca</taxon>
        <taxon>Bivalvia</taxon>
        <taxon>Autobranchia</taxon>
        <taxon>Heteroconchia</taxon>
        <taxon>Euheterodonta</taxon>
        <taxon>Imparidentia</taxon>
        <taxon>Neoheterodontei</taxon>
        <taxon>Myida</taxon>
        <taxon>Myoidea</taxon>
        <taxon>Myidae</taxon>
        <taxon>Mya</taxon>
    </lineage>
</organism>
<dbReference type="PANTHER" id="PTHR24351">
    <property type="entry name" value="RIBOSOMAL PROTEIN S6 KINASE"/>
    <property type="match status" value="1"/>
</dbReference>
<evidence type="ECO:0000256" key="5">
    <source>
        <dbReference type="ARBA" id="ARBA00022840"/>
    </source>
</evidence>
<name>A0ABY7FP66_MYAAR</name>
<dbReference type="InterPro" id="IPR011009">
    <property type="entry name" value="Kinase-like_dom_sf"/>
</dbReference>
<protein>
    <submittedName>
        <fullName evidence="7">KAPC-like protein</fullName>
    </submittedName>
</protein>
<accession>A0ABY7FP66</accession>
<dbReference type="Gene3D" id="1.10.510.10">
    <property type="entry name" value="Transferase(Phosphotransferase) domain 1"/>
    <property type="match status" value="1"/>
</dbReference>
<proteinExistence type="predicted"/>
<evidence type="ECO:0000313" key="8">
    <source>
        <dbReference type="Proteomes" id="UP001164746"/>
    </source>
</evidence>
<keyword evidence="2" id="KW-0808">Transferase</keyword>
<dbReference type="InterPro" id="IPR000719">
    <property type="entry name" value="Prot_kinase_dom"/>
</dbReference>
<evidence type="ECO:0000313" key="7">
    <source>
        <dbReference type="EMBL" id="WAR22696.1"/>
    </source>
</evidence>
<dbReference type="SUPFAM" id="SSF56112">
    <property type="entry name" value="Protein kinase-like (PK-like)"/>
    <property type="match status" value="1"/>
</dbReference>
<evidence type="ECO:0000259" key="6">
    <source>
        <dbReference type="PROSITE" id="PS50011"/>
    </source>
</evidence>
<dbReference type="SMART" id="SM00220">
    <property type="entry name" value="S_TKc"/>
    <property type="match status" value="1"/>
</dbReference>
<evidence type="ECO:0000256" key="3">
    <source>
        <dbReference type="ARBA" id="ARBA00022741"/>
    </source>
</evidence>
<evidence type="ECO:0000256" key="1">
    <source>
        <dbReference type="ARBA" id="ARBA00022527"/>
    </source>
</evidence>
<dbReference type="EMBL" id="CP111024">
    <property type="protein sequence ID" value="WAR22696.1"/>
    <property type="molecule type" value="Genomic_DNA"/>
</dbReference>
<sequence>MSRKTGDKASVDAITTKLKQCATDLRTAESEPSMESDQNNGSFRYHIKRGKSAKLHKKLPSILKKKDKVEYYLVPIGSYMQSPQKTSPKWVDIASIIDQGIASHRNLNSNPSSKPDIRTTLSLGTLTSVLAKMHMYSVLPVSGHMTSLQTLLEKNAQTRQFAETHAKFVCVNLALALQFLHEKGVVHGSLRPRKVIFNNKGYPFLTGLGTADFHKQRPSRPRELLELAYTPSELLYDEIAEPHSDIFPMGCLVYAMIFGTPPHQGPDLAATRRNILSKTYLPPFAPDTISGPGHRFILRCIRRDEDRRFSLLRMDGPLSDYSSWFTGVPEEKLYRQTLPSPILPVIRALHTTPGEQETK</sequence>
<feature type="domain" description="Protein kinase" evidence="6">
    <location>
        <begin position="1"/>
        <end position="325"/>
    </location>
</feature>
<keyword evidence="1" id="KW-0723">Serine/threonine-protein kinase</keyword>
<keyword evidence="4" id="KW-0418">Kinase</keyword>
<evidence type="ECO:0000256" key="2">
    <source>
        <dbReference type="ARBA" id="ARBA00022679"/>
    </source>
</evidence>
<dbReference type="Pfam" id="PF00069">
    <property type="entry name" value="Pkinase"/>
    <property type="match status" value="1"/>
</dbReference>
<keyword evidence="3" id="KW-0547">Nucleotide-binding</keyword>
<keyword evidence="5" id="KW-0067">ATP-binding</keyword>
<dbReference type="Proteomes" id="UP001164746">
    <property type="component" value="Chromosome 13"/>
</dbReference>
<gene>
    <name evidence="7" type="ORF">MAR_036365</name>
</gene>
<reference evidence="7" key="1">
    <citation type="submission" date="2022-11" db="EMBL/GenBank/DDBJ databases">
        <title>Centuries of genome instability and evolution in soft-shell clam transmissible cancer (bioRxiv).</title>
        <authorList>
            <person name="Hart S.F.M."/>
            <person name="Yonemitsu M.A."/>
            <person name="Giersch R.M."/>
            <person name="Beal B.F."/>
            <person name="Arriagada G."/>
            <person name="Davis B.W."/>
            <person name="Ostrander E.A."/>
            <person name="Goff S.P."/>
            <person name="Metzger M.J."/>
        </authorList>
    </citation>
    <scope>NUCLEOTIDE SEQUENCE</scope>
    <source>
        <strain evidence="7">MELC-2E11</strain>
        <tissue evidence="7">Siphon/mantle</tissue>
    </source>
</reference>
<evidence type="ECO:0000256" key="4">
    <source>
        <dbReference type="ARBA" id="ARBA00022777"/>
    </source>
</evidence>